<evidence type="ECO:0000313" key="1">
    <source>
        <dbReference type="EMBL" id="MER6977692.1"/>
    </source>
</evidence>
<gene>
    <name evidence="1" type="ORF">ABT317_11905</name>
</gene>
<organism evidence="1 2">
    <name type="scientific">Streptomyces carpinensis</name>
    <dbReference type="NCBI Taxonomy" id="66369"/>
    <lineage>
        <taxon>Bacteria</taxon>
        <taxon>Bacillati</taxon>
        <taxon>Actinomycetota</taxon>
        <taxon>Actinomycetes</taxon>
        <taxon>Kitasatosporales</taxon>
        <taxon>Streptomycetaceae</taxon>
        <taxon>Streptomyces</taxon>
    </lineage>
</organism>
<accession>A0ABV1W255</accession>
<evidence type="ECO:0000313" key="2">
    <source>
        <dbReference type="Proteomes" id="UP001458415"/>
    </source>
</evidence>
<proteinExistence type="predicted"/>
<dbReference type="RefSeq" id="WP_158103982.1">
    <property type="nucleotide sequence ID" value="NZ_MUBM01000363.1"/>
</dbReference>
<keyword evidence="2" id="KW-1185">Reference proteome</keyword>
<protein>
    <submittedName>
        <fullName evidence="1">Uncharacterized protein</fullName>
    </submittedName>
</protein>
<reference evidence="1 2" key="1">
    <citation type="submission" date="2024-06" db="EMBL/GenBank/DDBJ databases">
        <title>The Natural Products Discovery Center: Release of the First 8490 Sequenced Strains for Exploring Actinobacteria Biosynthetic Diversity.</title>
        <authorList>
            <person name="Kalkreuter E."/>
            <person name="Kautsar S.A."/>
            <person name="Yang D."/>
            <person name="Bader C.D."/>
            <person name="Teijaro C.N."/>
            <person name="Fluegel L."/>
            <person name="Davis C.M."/>
            <person name="Simpson J.R."/>
            <person name="Lauterbach L."/>
            <person name="Steele A.D."/>
            <person name="Gui C."/>
            <person name="Meng S."/>
            <person name="Li G."/>
            <person name="Viehrig K."/>
            <person name="Ye F."/>
            <person name="Su P."/>
            <person name="Kiefer A.F."/>
            <person name="Nichols A."/>
            <person name="Cepeda A.J."/>
            <person name="Yan W."/>
            <person name="Fan B."/>
            <person name="Jiang Y."/>
            <person name="Adhikari A."/>
            <person name="Zheng C.-J."/>
            <person name="Schuster L."/>
            <person name="Cowan T.M."/>
            <person name="Smanski M.J."/>
            <person name="Chevrette M.G."/>
            <person name="De Carvalho L.P.S."/>
            <person name="Shen B."/>
        </authorList>
    </citation>
    <scope>NUCLEOTIDE SEQUENCE [LARGE SCALE GENOMIC DNA]</scope>
    <source>
        <strain evidence="1 2">NPDC000634</strain>
    </source>
</reference>
<dbReference type="Proteomes" id="UP001458415">
    <property type="component" value="Unassembled WGS sequence"/>
</dbReference>
<dbReference type="EMBL" id="JBEPCU010000151">
    <property type="protein sequence ID" value="MER6977692.1"/>
    <property type="molecule type" value="Genomic_DNA"/>
</dbReference>
<name>A0ABV1W255_9ACTN</name>
<comment type="caution">
    <text evidence="1">The sequence shown here is derived from an EMBL/GenBank/DDBJ whole genome shotgun (WGS) entry which is preliminary data.</text>
</comment>
<sequence>MTATDLREDRDARRPRCFDGRAQIVVRGPLDGDADLTAAVQDRLAASPCVQWPP</sequence>